<dbReference type="CDD" id="cd19916">
    <property type="entry name" value="OphMA_like"/>
    <property type="match status" value="1"/>
</dbReference>
<evidence type="ECO:0000313" key="5">
    <source>
        <dbReference type="Proteomes" id="UP000092154"/>
    </source>
</evidence>
<dbReference type="InterPro" id="IPR035996">
    <property type="entry name" value="4pyrrol_Methylase_sf"/>
</dbReference>
<dbReference type="GO" id="GO:0032259">
    <property type="term" value="P:methylation"/>
    <property type="evidence" value="ECO:0007669"/>
    <property type="project" value="UniProtKB-KW"/>
</dbReference>
<accession>A0A1B7MI69</accession>
<reference evidence="4 5" key="1">
    <citation type="submission" date="2016-06" db="EMBL/GenBank/DDBJ databases">
        <title>Comparative genomics of the ectomycorrhizal sister species Rhizopogon vinicolor and Rhizopogon vesiculosus (Basidiomycota: Boletales) reveals a divergence of the mating type B locus.</title>
        <authorList>
            <consortium name="DOE Joint Genome Institute"/>
            <person name="Mujic A.B."/>
            <person name="Kuo A."/>
            <person name="Tritt A."/>
            <person name="Lipzen A."/>
            <person name="Chen C."/>
            <person name="Johnson J."/>
            <person name="Sharma A."/>
            <person name="Barry K."/>
            <person name="Grigoriev I.V."/>
            <person name="Spatafora J.W."/>
        </authorList>
    </citation>
    <scope>NUCLEOTIDE SEQUENCE [LARGE SCALE GENOMIC DNA]</scope>
    <source>
        <strain evidence="4 5">AM-OR11-026</strain>
    </source>
</reference>
<evidence type="ECO:0000256" key="2">
    <source>
        <dbReference type="ARBA" id="ARBA00035662"/>
    </source>
</evidence>
<keyword evidence="4" id="KW-0489">Methyltransferase</keyword>
<dbReference type="STRING" id="1314800.A0A1B7MI69"/>
<protein>
    <submittedName>
        <fullName evidence="4">Tetrapyrrole methylase</fullName>
    </submittedName>
</protein>
<dbReference type="InterPro" id="IPR000878">
    <property type="entry name" value="4pyrrol_Mease"/>
</dbReference>
<feature type="domain" description="Tetrapyrrole methylase" evidence="3">
    <location>
        <begin position="17"/>
        <end position="205"/>
    </location>
</feature>
<dbReference type="OrthoDB" id="3149161at2759"/>
<dbReference type="SUPFAM" id="SSF53790">
    <property type="entry name" value="Tetrapyrrole methylase"/>
    <property type="match status" value="1"/>
</dbReference>
<dbReference type="Proteomes" id="UP000092154">
    <property type="component" value="Unassembled WGS sequence"/>
</dbReference>
<dbReference type="AlphaFoldDB" id="A0A1B7MI69"/>
<evidence type="ECO:0000259" key="3">
    <source>
        <dbReference type="Pfam" id="PF00590"/>
    </source>
</evidence>
<sequence length="420" mass="45410">MITSNSSNGSNSTKCGTLTIAGSGIASVAHITLETLSYIKESEKIFYLVCDPVTEAYIQDNTTADCFDLSVFYGKNKGRHDSYIQMCEVMLKAVRAGHDVLGVFYGHPGVFVSPSHRAIAVARQEGYKAKMLPGISAEDYMFADLEFDPSLSGCKTCEATEILLRDKPLDPSIQNIIWQVGSVGVVDMEFEKSKFQLLVDRLEKDFGPGHKVVHYIGAVLPQSTTTMDTFTIADLRKEDVAKQFGTISTLYVPPRDEGHVNPSMAEAFGTPAGPARLNDSVKWVGPKLSIVSANGPHQRDVIAQIDTHIAPEGHKKLHASAAMKKFMTDLALRPKFLDEYKLNPVAVVESAQGLSNLEQFGLKFARGGPVDALMKATESDIASGRQLTEEEIAKGNGPPGAAATVLLLGALIITLSLNFS</sequence>
<dbReference type="InterPro" id="IPR014777">
    <property type="entry name" value="4pyrrole_Mease_sub1"/>
</dbReference>
<dbReference type="EMBL" id="KV449055">
    <property type="protein sequence ID" value="OAX32292.1"/>
    <property type="molecule type" value="Genomic_DNA"/>
</dbReference>
<organism evidence="4 5">
    <name type="scientific">Rhizopogon vinicolor AM-OR11-026</name>
    <dbReference type="NCBI Taxonomy" id="1314800"/>
    <lineage>
        <taxon>Eukaryota</taxon>
        <taxon>Fungi</taxon>
        <taxon>Dikarya</taxon>
        <taxon>Basidiomycota</taxon>
        <taxon>Agaricomycotina</taxon>
        <taxon>Agaricomycetes</taxon>
        <taxon>Agaricomycetidae</taxon>
        <taxon>Boletales</taxon>
        <taxon>Suillineae</taxon>
        <taxon>Rhizopogonaceae</taxon>
        <taxon>Rhizopogon</taxon>
    </lineage>
</organism>
<dbReference type="GO" id="GO:0008168">
    <property type="term" value="F:methyltransferase activity"/>
    <property type="evidence" value="ECO:0007669"/>
    <property type="project" value="UniProtKB-KW"/>
</dbReference>
<evidence type="ECO:0000256" key="1">
    <source>
        <dbReference type="ARBA" id="ARBA00022481"/>
    </source>
</evidence>
<dbReference type="InParanoid" id="A0A1B7MI69"/>
<keyword evidence="4" id="KW-0808">Transferase</keyword>
<keyword evidence="1" id="KW-0488">Methylation</keyword>
<proteinExistence type="inferred from homology"/>
<gene>
    <name evidence="4" type="ORF">K503DRAFT_805340</name>
</gene>
<name>A0A1B7MI69_9AGAM</name>
<evidence type="ECO:0000313" key="4">
    <source>
        <dbReference type="EMBL" id="OAX32292.1"/>
    </source>
</evidence>
<keyword evidence="5" id="KW-1185">Reference proteome</keyword>
<dbReference type="Pfam" id="PF00590">
    <property type="entry name" value="TP_methylase"/>
    <property type="match status" value="1"/>
</dbReference>
<dbReference type="Gene3D" id="3.40.1010.10">
    <property type="entry name" value="Cobalt-precorrin-4 Transmethylase, Domain 1"/>
    <property type="match status" value="1"/>
</dbReference>
<comment type="similarity">
    <text evidence="2">In the N-terminal section; belongs to the precorrin methyltransferase family.</text>
</comment>